<dbReference type="SUPFAM" id="SSF56112">
    <property type="entry name" value="Protein kinase-like (PK-like)"/>
    <property type="match status" value="1"/>
</dbReference>
<proteinExistence type="predicted"/>
<name>A0ABU0SME3_9ACTN</name>
<organism evidence="2 3">
    <name type="scientific">Streptomyces umbrinus</name>
    <dbReference type="NCBI Taxonomy" id="67370"/>
    <lineage>
        <taxon>Bacteria</taxon>
        <taxon>Bacillati</taxon>
        <taxon>Actinomycetota</taxon>
        <taxon>Actinomycetes</taxon>
        <taxon>Kitasatosporales</taxon>
        <taxon>Streptomycetaceae</taxon>
        <taxon>Streptomyces</taxon>
        <taxon>Streptomyces phaeochromogenes group</taxon>
    </lineage>
</organism>
<dbReference type="InterPro" id="IPR000719">
    <property type="entry name" value="Prot_kinase_dom"/>
</dbReference>
<dbReference type="Gene3D" id="1.10.510.10">
    <property type="entry name" value="Transferase(Phosphotransferase) domain 1"/>
    <property type="match status" value="1"/>
</dbReference>
<gene>
    <name evidence="2" type="ORF">QF035_002303</name>
</gene>
<dbReference type="RefSeq" id="WP_307520002.1">
    <property type="nucleotide sequence ID" value="NZ_JAUSZI010000002.1"/>
</dbReference>
<evidence type="ECO:0000313" key="3">
    <source>
        <dbReference type="Proteomes" id="UP001230328"/>
    </source>
</evidence>
<reference evidence="2 3" key="1">
    <citation type="submission" date="2023-07" db="EMBL/GenBank/DDBJ databases">
        <title>Comparative genomics of wheat-associated soil bacteria to identify genetic determinants of phenazine resistance.</title>
        <authorList>
            <person name="Mouncey N."/>
        </authorList>
    </citation>
    <scope>NUCLEOTIDE SEQUENCE [LARGE SCALE GENOMIC DNA]</scope>
    <source>
        <strain evidence="2 3">V2I4</strain>
    </source>
</reference>
<dbReference type="EMBL" id="JAUSZI010000002">
    <property type="protein sequence ID" value="MDQ1024721.1"/>
    <property type="molecule type" value="Genomic_DNA"/>
</dbReference>
<feature type="domain" description="Protein kinase" evidence="1">
    <location>
        <begin position="1"/>
        <end position="146"/>
    </location>
</feature>
<dbReference type="Proteomes" id="UP001230328">
    <property type="component" value="Unassembled WGS sequence"/>
</dbReference>
<protein>
    <submittedName>
        <fullName evidence="2">Serine/threonine protein kinase</fullName>
    </submittedName>
</protein>
<keyword evidence="2" id="KW-0723">Serine/threonine-protein kinase</keyword>
<evidence type="ECO:0000259" key="1">
    <source>
        <dbReference type="PROSITE" id="PS50011"/>
    </source>
</evidence>
<dbReference type="PROSITE" id="PS50011">
    <property type="entry name" value="PROTEIN_KINASE_DOM"/>
    <property type="match status" value="1"/>
</dbReference>
<evidence type="ECO:0000313" key="2">
    <source>
        <dbReference type="EMBL" id="MDQ1024721.1"/>
    </source>
</evidence>
<accession>A0ABU0SME3</accession>
<dbReference type="InterPro" id="IPR011009">
    <property type="entry name" value="Kinase-like_dom_sf"/>
</dbReference>
<comment type="caution">
    <text evidence="2">The sequence shown here is derived from an EMBL/GenBank/DDBJ whole genome shotgun (WGS) entry which is preliminary data.</text>
</comment>
<keyword evidence="3" id="KW-1185">Reference proteome</keyword>
<dbReference type="GO" id="GO:0004674">
    <property type="term" value="F:protein serine/threonine kinase activity"/>
    <property type="evidence" value="ECO:0007669"/>
    <property type="project" value="UniProtKB-KW"/>
</dbReference>
<keyword evidence="2" id="KW-0808">Transferase</keyword>
<keyword evidence="2" id="KW-0418">Kinase</keyword>
<sequence length="146" mass="15942">MQVRKAYGETLHVKVAAKEVQLRQMISTTEQAEGLLRAEREARRAAALRDHANSDAVHDVAIEGEGSLTVMQLVVRHALEDRLNMQGPLSNLVAAMVATELLNTLGATHAAGIVRWDVKQANVMLSDNGEVLITDFRIATPRLTPP</sequence>
<dbReference type="Pfam" id="PF00069">
    <property type="entry name" value="Pkinase"/>
    <property type="match status" value="1"/>
</dbReference>